<dbReference type="WBParaSite" id="ACAC_0000578201-mRNA-1">
    <property type="protein sequence ID" value="ACAC_0000578201-mRNA-1"/>
    <property type="gene ID" value="ACAC_0000578201"/>
</dbReference>
<feature type="chain" id="PRO_5005326454" evidence="1">
    <location>
        <begin position="21"/>
        <end position="151"/>
    </location>
</feature>
<name>A0A0K0D6T7_ANGCA</name>
<keyword evidence="1" id="KW-0732">Signal</keyword>
<feature type="signal peptide" evidence="1">
    <location>
        <begin position="1"/>
        <end position="20"/>
    </location>
</feature>
<dbReference type="AlphaFoldDB" id="A0A0K0D6T7"/>
<reference evidence="3" key="2">
    <citation type="submission" date="2017-02" db="UniProtKB">
        <authorList>
            <consortium name="WormBaseParasite"/>
        </authorList>
    </citation>
    <scope>IDENTIFICATION</scope>
</reference>
<evidence type="ECO:0000313" key="2">
    <source>
        <dbReference type="Proteomes" id="UP000035642"/>
    </source>
</evidence>
<reference evidence="2" key="1">
    <citation type="submission" date="2012-09" db="EMBL/GenBank/DDBJ databases">
        <authorList>
            <person name="Martin A.A."/>
        </authorList>
    </citation>
    <scope>NUCLEOTIDE SEQUENCE</scope>
</reference>
<proteinExistence type="predicted"/>
<evidence type="ECO:0000313" key="3">
    <source>
        <dbReference type="WBParaSite" id="ACAC_0000578201-mRNA-1"/>
    </source>
</evidence>
<accession>A0A0K0D6T7</accession>
<evidence type="ECO:0000256" key="1">
    <source>
        <dbReference type="SAM" id="SignalP"/>
    </source>
</evidence>
<sequence length="151" mass="16245">MKRLFSLLALFVLFIVQTDGQYYGGYPPHGHGFNPYGGYHHPYAGFIPYGGFNPNGGFNPYGGFNAHGGHNPYGGHSSYGGHGSYLGFLSAYNPFRGFNFTNPLTTLGNGLSSWLTNTFGSGYSSSTQSSWQSALTRLAAERLVAAILGKK</sequence>
<organism evidence="2 3">
    <name type="scientific">Angiostrongylus cantonensis</name>
    <name type="common">Rat lungworm</name>
    <dbReference type="NCBI Taxonomy" id="6313"/>
    <lineage>
        <taxon>Eukaryota</taxon>
        <taxon>Metazoa</taxon>
        <taxon>Ecdysozoa</taxon>
        <taxon>Nematoda</taxon>
        <taxon>Chromadorea</taxon>
        <taxon>Rhabditida</taxon>
        <taxon>Rhabditina</taxon>
        <taxon>Rhabditomorpha</taxon>
        <taxon>Strongyloidea</taxon>
        <taxon>Metastrongylidae</taxon>
        <taxon>Angiostrongylus</taxon>
    </lineage>
</organism>
<protein>
    <submittedName>
        <fullName evidence="3">Secreted protein</fullName>
    </submittedName>
</protein>
<dbReference type="Proteomes" id="UP000035642">
    <property type="component" value="Unassembled WGS sequence"/>
</dbReference>
<keyword evidence="2" id="KW-1185">Reference proteome</keyword>